<keyword evidence="2" id="KW-1185">Reference proteome</keyword>
<proteinExistence type="predicted"/>
<comment type="caution">
    <text evidence="1">The sequence shown here is derived from an EMBL/GenBank/DDBJ whole genome shotgun (WGS) entry which is preliminary data.</text>
</comment>
<dbReference type="EMBL" id="JACVVK020000231">
    <property type="protein sequence ID" value="KAK7483169.1"/>
    <property type="molecule type" value="Genomic_DNA"/>
</dbReference>
<organism evidence="1 2">
    <name type="scientific">Batillaria attramentaria</name>
    <dbReference type="NCBI Taxonomy" id="370345"/>
    <lineage>
        <taxon>Eukaryota</taxon>
        <taxon>Metazoa</taxon>
        <taxon>Spiralia</taxon>
        <taxon>Lophotrochozoa</taxon>
        <taxon>Mollusca</taxon>
        <taxon>Gastropoda</taxon>
        <taxon>Caenogastropoda</taxon>
        <taxon>Sorbeoconcha</taxon>
        <taxon>Cerithioidea</taxon>
        <taxon>Batillariidae</taxon>
        <taxon>Batillaria</taxon>
    </lineage>
</organism>
<name>A0ABD0K7X2_9CAEN</name>
<reference evidence="1 2" key="1">
    <citation type="journal article" date="2023" name="Sci. Data">
        <title>Genome assembly of the Korean intertidal mud-creeper Batillaria attramentaria.</title>
        <authorList>
            <person name="Patra A.K."/>
            <person name="Ho P.T."/>
            <person name="Jun S."/>
            <person name="Lee S.J."/>
            <person name="Kim Y."/>
            <person name="Won Y.J."/>
        </authorList>
    </citation>
    <scope>NUCLEOTIDE SEQUENCE [LARGE SCALE GENOMIC DNA]</scope>
    <source>
        <strain evidence="1">Wonlab-2016</strain>
    </source>
</reference>
<gene>
    <name evidence="1" type="ORF">BaRGS_00025573</name>
</gene>
<sequence>MHRQTEPESVLCWFTEMAVKNRVNGRVYPLSCTENIRRHSRADKFHETGQNKWSGHTRSNIKAFQLQLTSHFRVGGAVQAWLHYGTADRPRAPTDH</sequence>
<accession>A0ABD0K7X2</accession>
<dbReference type="Proteomes" id="UP001519460">
    <property type="component" value="Unassembled WGS sequence"/>
</dbReference>
<evidence type="ECO:0000313" key="2">
    <source>
        <dbReference type="Proteomes" id="UP001519460"/>
    </source>
</evidence>
<evidence type="ECO:0000313" key="1">
    <source>
        <dbReference type="EMBL" id="KAK7483169.1"/>
    </source>
</evidence>
<protein>
    <submittedName>
        <fullName evidence="1">Uncharacterized protein</fullName>
    </submittedName>
</protein>
<dbReference type="AlphaFoldDB" id="A0ABD0K7X2"/>